<dbReference type="CDD" id="cd02440">
    <property type="entry name" value="AdoMet_MTases"/>
    <property type="match status" value="1"/>
</dbReference>
<protein>
    <submittedName>
        <fullName evidence="2">Methylase involved in ubiquinone/menaquinone biosynthesis</fullName>
    </submittedName>
</protein>
<dbReference type="PANTHER" id="PTHR45036">
    <property type="entry name" value="METHYLTRANSFERASE LIKE 7B"/>
    <property type="match status" value="1"/>
</dbReference>
<dbReference type="AlphaFoldDB" id="H5X8L2"/>
<dbReference type="EMBL" id="CM001439">
    <property type="protein sequence ID" value="EHR51381.1"/>
    <property type="molecule type" value="Genomic_DNA"/>
</dbReference>
<dbReference type="Pfam" id="PF08241">
    <property type="entry name" value="Methyltransf_11"/>
    <property type="match status" value="1"/>
</dbReference>
<dbReference type="RefSeq" id="WP_009154765.1">
    <property type="nucleotide sequence ID" value="NZ_CM001439.1"/>
</dbReference>
<dbReference type="InterPro" id="IPR052356">
    <property type="entry name" value="Thiol_S-MT"/>
</dbReference>
<dbReference type="GO" id="GO:0008757">
    <property type="term" value="F:S-adenosylmethionine-dependent methyltransferase activity"/>
    <property type="evidence" value="ECO:0007669"/>
    <property type="project" value="InterPro"/>
</dbReference>
<name>H5X8L2_9PSEU</name>
<dbReference type="InterPro" id="IPR029063">
    <property type="entry name" value="SAM-dependent_MTases_sf"/>
</dbReference>
<dbReference type="SUPFAM" id="SSF53335">
    <property type="entry name" value="S-adenosyl-L-methionine-dependent methyltransferases"/>
    <property type="match status" value="1"/>
</dbReference>
<accession>H5X8L2</accession>
<organism evidence="2 3">
    <name type="scientific">Saccharomonospora marina XMU15</name>
    <dbReference type="NCBI Taxonomy" id="882083"/>
    <lineage>
        <taxon>Bacteria</taxon>
        <taxon>Bacillati</taxon>
        <taxon>Actinomycetota</taxon>
        <taxon>Actinomycetes</taxon>
        <taxon>Pseudonocardiales</taxon>
        <taxon>Pseudonocardiaceae</taxon>
        <taxon>Saccharomonospora</taxon>
    </lineage>
</organism>
<dbReference type="eggNOG" id="COG2226">
    <property type="taxonomic scope" value="Bacteria"/>
</dbReference>
<dbReference type="HOGENOM" id="CLU_037990_7_3_11"/>
<dbReference type="Gene3D" id="3.40.50.150">
    <property type="entry name" value="Vaccinia Virus protein VP39"/>
    <property type="match status" value="1"/>
</dbReference>
<evidence type="ECO:0000313" key="2">
    <source>
        <dbReference type="EMBL" id="EHR51381.1"/>
    </source>
</evidence>
<dbReference type="STRING" id="882083.SacmaDRAFT_3153"/>
<reference evidence="2 3" key="1">
    <citation type="journal article" date="2012" name="Stand. Genomic Sci.">
        <title>Genome sequence of the ocean sediment bacterium Saccharomonospora marina type strain (XMU15(T)).</title>
        <authorList>
            <person name="Klenk H.P."/>
            <person name="Lu M."/>
            <person name="Lucas S."/>
            <person name="Lapidus A."/>
            <person name="Copeland A."/>
            <person name="Pitluck S."/>
            <person name="Goodwin L.A."/>
            <person name="Han C."/>
            <person name="Tapia R."/>
            <person name="Brambilla E.M."/>
            <person name="Potter G."/>
            <person name="Land M."/>
            <person name="Ivanova N."/>
            <person name="Rohde M."/>
            <person name="Goker M."/>
            <person name="Detter J.C."/>
            <person name="Li W.J."/>
            <person name="Kyrpides N.C."/>
            <person name="Woyke T."/>
        </authorList>
    </citation>
    <scope>NUCLEOTIDE SEQUENCE [LARGE SCALE GENOMIC DNA]</scope>
    <source>
        <strain evidence="2 3">XMU15</strain>
    </source>
</reference>
<keyword evidence="2" id="KW-0830">Ubiquinone</keyword>
<dbReference type="GO" id="GO:0032259">
    <property type="term" value="P:methylation"/>
    <property type="evidence" value="ECO:0007669"/>
    <property type="project" value="UniProtKB-KW"/>
</dbReference>
<dbReference type="Proteomes" id="UP000004926">
    <property type="component" value="Chromosome"/>
</dbReference>
<dbReference type="InterPro" id="IPR013216">
    <property type="entry name" value="Methyltransf_11"/>
</dbReference>
<keyword evidence="3" id="KW-1185">Reference proteome</keyword>
<sequence length="209" mass="23706">MASGSDLERLRRYWDRNSRGYDRQMDFFDRKLFGDTRQWACARATGEVLEVAIGTGLNLSFYPDNVRLTGIDFSPGMLAYARRRADDLGRQVRLLVEDAQRLDLPDASFDTVVSTFALCGIPDERAAVAEMVRVLRPGGLLVLADHVRSTSRPARAVQFLLDAVMVPIGGEHFRRRPIEHVREHDVTVEAHERFKLGIVERLAARKAQR</sequence>
<dbReference type="PANTHER" id="PTHR45036:SF1">
    <property type="entry name" value="METHYLTRANSFERASE LIKE 7A"/>
    <property type="match status" value="1"/>
</dbReference>
<proteinExistence type="predicted"/>
<feature type="domain" description="Methyltransferase type 11" evidence="1">
    <location>
        <begin position="49"/>
        <end position="143"/>
    </location>
</feature>
<evidence type="ECO:0000259" key="1">
    <source>
        <dbReference type="Pfam" id="PF08241"/>
    </source>
</evidence>
<keyword evidence="2" id="KW-0489">Methyltransferase</keyword>
<gene>
    <name evidence="2" type="ORF">SacmaDRAFT_3153</name>
</gene>
<dbReference type="OrthoDB" id="65624at2"/>
<evidence type="ECO:0000313" key="3">
    <source>
        <dbReference type="Proteomes" id="UP000004926"/>
    </source>
</evidence>
<keyword evidence="2" id="KW-0808">Transferase</keyword>